<feature type="region of interest" description="Disordered" evidence="1">
    <location>
        <begin position="1"/>
        <end position="95"/>
    </location>
</feature>
<feature type="compositionally biased region" description="Low complexity" evidence="1">
    <location>
        <begin position="64"/>
        <end position="84"/>
    </location>
</feature>
<sequence length="95" mass="10258">MSAGREEVGQQRPLNVQSTSGVKGKVYAARKTNTEEMPATREAGKDQEDPTDRDEPSIEFIDIPSSKSTSPKPSKMNPPSKTPSQAKVWAVAGDN</sequence>
<accession>A0AAD5MKA0</accession>
<keyword evidence="3" id="KW-1185">Reference proteome</keyword>
<dbReference type="Proteomes" id="UP001196413">
    <property type="component" value="Unassembled WGS sequence"/>
</dbReference>
<name>A0AAD5MKA0_PARTN</name>
<evidence type="ECO:0000313" key="3">
    <source>
        <dbReference type="Proteomes" id="UP001196413"/>
    </source>
</evidence>
<proteinExistence type="predicted"/>
<gene>
    <name evidence="2" type="ORF">KIN20_015782</name>
</gene>
<feature type="compositionally biased region" description="Basic and acidic residues" evidence="1">
    <location>
        <begin position="32"/>
        <end position="56"/>
    </location>
</feature>
<dbReference type="AlphaFoldDB" id="A0AAD5MKA0"/>
<evidence type="ECO:0000256" key="1">
    <source>
        <dbReference type="SAM" id="MobiDB-lite"/>
    </source>
</evidence>
<comment type="caution">
    <text evidence="2">The sequence shown here is derived from an EMBL/GenBank/DDBJ whole genome shotgun (WGS) entry which is preliminary data.</text>
</comment>
<evidence type="ECO:0000313" key="2">
    <source>
        <dbReference type="EMBL" id="KAJ1357603.1"/>
    </source>
</evidence>
<organism evidence="2 3">
    <name type="scientific">Parelaphostrongylus tenuis</name>
    <name type="common">Meningeal worm</name>
    <dbReference type="NCBI Taxonomy" id="148309"/>
    <lineage>
        <taxon>Eukaryota</taxon>
        <taxon>Metazoa</taxon>
        <taxon>Ecdysozoa</taxon>
        <taxon>Nematoda</taxon>
        <taxon>Chromadorea</taxon>
        <taxon>Rhabditida</taxon>
        <taxon>Rhabditina</taxon>
        <taxon>Rhabditomorpha</taxon>
        <taxon>Strongyloidea</taxon>
        <taxon>Metastrongylidae</taxon>
        <taxon>Parelaphostrongylus</taxon>
    </lineage>
</organism>
<protein>
    <submittedName>
        <fullName evidence="2">Uncharacterized protein</fullName>
    </submittedName>
</protein>
<feature type="compositionally biased region" description="Polar residues" evidence="1">
    <location>
        <begin position="12"/>
        <end position="21"/>
    </location>
</feature>
<dbReference type="EMBL" id="JAHQIW010003201">
    <property type="protein sequence ID" value="KAJ1357603.1"/>
    <property type="molecule type" value="Genomic_DNA"/>
</dbReference>
<reference evidence="2" key="1">
    <citation type="submission" date="2021-06" db="EMBL/GenBank/DDBJ databases">
        <title>Parelaphostrongylus tenuis whole genome reference sequence.</title>
        <authorList>
            <person name="Garwood T.J."/>
            <person name="Larsen P.A."/>
            <person name="Fountain-Jones N.M."/>
            <person name="Garbe J.R."/>
            <person name="Macchietto M.G."/>
            <person name="Kania S.A."/>
            <person name="Gerhold R.W."/>
            <person name="Richards J.E."/>
            <person name="Wolf T.M."/>
        </authorList>
    </citation>
    <scope>NUCLEOTIDE SEQUENCE</scope>
    <source>
        <strain evidence="2">MNPRO001-30</strain>
        <tissue evidence="2">Meninges</tissue>
    </source>
</reference>